<dbReference type="SUPFAM" id="SSF53850">
    <property type="entry name" value="Periplasmic binding protein-like II"/>
    <property type="match status" value="1"/>
</dbReference>
<dbReference type="FunFam" id="1.10.10.10:FF:000001">
    <property type="entry name" value="LysR family transcriptional regulator"/>
    <property type="match status" value="1"/>
</dbReference>
<protein>
    <submittedName>
        <fullName evidence="6">Transcriptional regulator</fullName>
    </submittedName>
</protein>
<accession>A0A175RB10</accession>
<dbReference type="Gene3D" id="3.40.190.10">
    <property type="entry name" value="Periplasmic binding protein-like II"/>
    <property type="match status" value="2"/>
</dbReference>
<evidence type="ECO:0000313" key="6">
    <source>
        <dbReference type="EMBL" id="KTQ96459.1"/>
    </source>
</evidence>
<dbReference type="OrthoDB" id="7216893at2"/>
<gene>
    <name evidence="6" type="ORF">NS226_07730</name>
</gene>
<dbReference type="STRING" id="401562.NS365_17790"/>
<dbReference type="PATRIC" id="fig|401562.3.peg.872"/>
<dbReference type="GO" id="GO:0003677">
    <property type="term" value="F:DNA binding"/>
    <property type="evidence" value="ECO:0007669"/>
    <property type="project" value="UniProtKB-KW"/>
</dbReference>
<evidence type="ECO:0000256" key="2">
    <source>
        <dbReference type="ARBA" id="ARBA00023015"/>
    </source>
</evidence>
<dbReference type="RefSeq" id="WP_058634479.1">
    <property type="nucleotide sequence ID" value="NZ_LDPZ01000015.1"/>
</dbReference>
<sequence>MELRHIRYFLAVAEEGNFTRAAARLGIGQPPLSLQIRYLEAEIGARLFHRVPHGAELTEAGRAFLERVRPIPQRALEAAEAARRAERGETGVLRLGFTGTSVLHPVLGASIRAFRRRFPDVELTLEEANSAVLLGGLEEDRLDAAILRPSLSEASTIQAFALVREHLVAAVPAGHPAASGSAPLDLRLLREEPLLLTPRRVGTSLHDAAIEACRTAGFEPAIGQSAPQIASVLSLVSAELGFSLVPDALRQLSIAGVAYRDLKAPVPHVELAVAYPRQRPSRLAMNFAEMARAAAHEFEA</sequence>
<name>A0A175RB10_9HYPH</name>
<dbReference type="PANTHER" id="PTHR30346">
    <property type="entry name" value="TRANSCRIPTIONAL DUAL REGULATOR HCAR-RELATED"/>
    <property type="match status" value="1"/>
</dbReference>
<dbReference type="InterPro" id="IPR005119">
    <property type="entry name" value="LysR_subst-bd"/>
</dbReference>
<evidence type="ECO:0000313" key="7">
    <source>
        <dbReference type="Proteomes" id="UP000078272"/>
    </source>
</evidence>
<dbReference type="Gene3D" id="1.10.10.10">
    <property type="entry name" value="Winged helix-like DNA-binding domain superfamily/Winged helix DNA-binding domain"/>
    <property type="match status" value="1"/>
</dbReference>
<dbReference type="PRINTS" id="PR00039">
    <property type="entry name" value="HTHLYSR"/>
</dbReference>
<dbReference type="GO" id="GO:0003700">
    <property type="term" value="F:DNA-binding transcription factor activity"/>
    <property type="evidence" value="ECO:0007669"/>
    <property type="project" value="InterPro"/>
</dbReference>
<keyword evidence="4" id="KW-0804">Transcription</keyword>
<evidence type="ECO:0000256" key="1">
    <source>
        <dbReference type="ARBA" id="ARBA00009437"/>
    </source>
</evidence>
<dbReference type="SUPFAM" id="SSF46785">
    <property type="entry name" value="Winged helix' DNA-binding domain"/>
    <property type="match status" value="1"/>
</dbReference>
<dbReference type="Proteomes" id="UP000078272">
    <property type="component" value="Unassembled WGS sequence"/>
</dbReference>
<dbReference type="EMBL" id="LDPZ01000015">
    <property type="protein sequence ID" value="KTQ96459.1"/>
    <property type="molecule type" value="Genomic_DNA"/>
</dbReference>
<comment type="caution">
    <text evidence="6">The sequence shown here is derived from an EMBL/GenBank/DDBJ whole genome shotgun (WGS) entry which is preliminary data.</text>
</comment>
<dbReference type="InterPro" id="IPR036388">
    <property type="entry name" value="WH-like_DNA-bd_sf"/>
</dbReference>
<dbReference type="Pfam" id="PF00126">
    <property type="entry name" value="HTH_1"/>
    <property type="match status" value="1"/>
</dbReference>
<keyword evidence="2" id="KW-0805">Transcription regulation</keyword>
<dbReference type="Pfam" id="PF03466">
    <property type="entry name" value="LysR_substrate"/>
    <property type="match status" value="1"/>
</dbReference>
<evidence type="ECO:0000256" key="3">
    <source>
        <dbReference type="ARBA" id="ARBA00023125"/>
    </source>
</evidence>
<evidence type="ECO:0000256" key="4">
    <source>
        <dbReference type="ARBA" id="ARBA00023163"/>
    </source>
</evidence>
<comment type="similarity">
    <text evidence="1">Belongs to the LysR transcriptional regulatory family.</text>
</comment>
<dbReference type="AlphaFoldDB" id="A0A175RB10"/>
<organism evidence="6 7">
    <name type="scientific">Aureimonas ureilytica</name>
    <dbReference type="NCBI Taxonomy" id="401562"/>
    <lineage>
        <taxon>Bacteria</taxon>
        <taxon>Pseudomonadati</taxon>
        <taxon>Pseudomonadota</taxon>
        <taxon>Alphaproteobacteria</taxon>
        <taxon>Hyphomicrobiales</taxon>
        <taxon>Aurantimonadaceae</taxon>
        <taxon>Aureimonas</taxon>
    </lineage>
</organism>
<dbReference type="PROSITE" id="PS50931">
    <property type="entry name" value="HTH_LYSR"/>
    <property type="match status" value="1"/>
</dbReference>
<feature type="domain" description="HTH lysR-type" evidence="5">
    <location>
        <begin position="1"/>
        <end position="58"/>
    </location>
</feature>
<keyword evidence="3" id="KW-0238">DNA-binding</keyword>
<evidence type="ECO:0000259" key="5">
    <source>
        <dbReference type="PROSITE" id="PS50931"/>
    </source>
</evidence>
<dbReference type="PANTHER" id="PTHR30346:SF30">
    <property type="entry name" value="SMALL NEUTRAL PROTEASE REGULATORY PROTEIN"/>
    <property type="match status" value="1"/>
</dbReference>
<dbReference type="InterPro" id="IPR036390">
    <property type="entry name" value="WH_DNA-bd_sf"/>
</dbReference>
<dbReference type="InterPro" id="IPR000847">
    <property type="entry name" value="LysR_HTH_N"/>
</dbReference>
<reference evidence="6 7" key="1">
    <citation type="journal article" date="2016" name="Front. Microbiol.">
        <title>Genomic Resource of Rice Seed Associated Bacteria.</title>
        <authorList>
            <person name="Midha S."/>
            <person name="Bansal K."/>
            <person name="Sharma S."/>
            <person name="Kumar N."/>
            <person name="Patil P.P."/>
            <person name="Chaudhry V."/>
            <person name="Patil P.B."/>
        </authorList>
    </citation>
    <scope>NUCLEOTIDE SEQUENCE [LARGE SCALE GENOMIC DNA]</scope>
    <source>
        <strain evidence="6 7">NS226</strain>
    </source>
</reference>
<dbReference type="GO" id="GO:0032993">
    <property type="term" value="C:protein-DNA complex"/>
    <property type="evidence" value="ECO:0007669"/>
    <property type="project" value="TreeGrafter"/>
</dbReference>
<proteinExistence type="inferred from homology"/>